<gene>
    <name evidence="1" type="ORF">ETAA8_53350</name>
</gene>
<reference evidence="1 2" key="1">
    <citation type="submission" date="2019-02" db="EMBL/GenBank/DDBJ databases">
        <title>Deep-cultivation of Planctomycetes and their phenomic and genomic characterization uncovers novel biology.</title>
        <authorList>
            <person name="Wiegand S."/>
            <person name="Jogler M."/>
            <person name="Boedeker C."/>
            <person name="Pinto D."/>
            <person name="Vollmers J."/>
            <person name="Rivas-Marin E."/>
            <person name="Kohn T."/>
            <person name="Peeters S.H."/>
            <person name="Heuer A."/>
            <person name="Rast P."/>
            <person name="Oberbeckmann S."/>
            <person name="Bunk B."/>
            <person name="Jeske O."/>
            <person name="Meyerdierks A."/>
            <person name="Storesund J.E."/>
            <person name="Kallscheuer N."/>
            <person name="Luecker S."/>
            <person name="Lage O.M."/>
            <person name="Pohl T."/>
            <person name="Merkel B.J."/>
            <person name="Hornburger P."/>
            <person name="Mueller R.-W."/>
            <person name="Bruemmer F."/>
            <person name="Labrenz M."/>
            <person name="Spormann A.M."/>
            <person name="Op den Camp H."/>
            <person name="Overmann J."/>
            <person name="Amann R."/>
            <person name="Jetten M.S.M."/>
            <person name="Mascher T."/>
            <person name="Medema M.H."/>
            <person name="Devos D.P."/>
            <person name="Kaster A.-K."/>
            <person name="Ovreas L."/>
            <person name="Rohde M."/>
            <person name="Galperin M.Y."/>
            <person name="Jogler C."/>
        </authorList>
    </citation>
    <scope>NUCLEOTIDE SEQUENCE [LARGE SCALE GENOMIC DNA]</scope>
    <source>
        <strain evidence="1 2">ETA_A8</strain>
    </source>
</reference>
<sequence length="110" mass="11794">MPSLHAELLEQLAAAGDSLVRAVVQLRSPGSTKKGADDVSALAKEVLARVAETVGHDAKRTNVLKNVGSVIIESDADFLREMIKQPEVISALPSQISQDLMIRPVNKKPL</sequence>
<evidence type="ECO:0000313" key="2">
    <source>
        <dbReference type="Proteomes" id="UP000315017"/>
    </source>
</evidence>
<evidence type="ECO:0000313" key="1">
    <source>
        <dbReference type="EMBL" id="QDU30216.1"/>
    </source>
</evidence>
<dbReference type="RefSeq" id="WP_145095324.1">
    <property type="nucleotide sequence ID" value="NZ_CP036274.1"/>
</dbReference>
<dbReference type="Proteomes" id="UP000315017">
    <property type="component" value="Chromosome"/>
</dbReference>
<keyword evidence="2" id="KW-1185">Reference proteome</keyword>
<organism evidence="1 2">
    <name type="scientific">Anatilimnocola aggregata</name>
    <dbReference type="NCBI Taxonomy" id="2528021"/>
    <lineage>
        <taxon>Bacteria</taxon>
        <taxon>Pseudomonadati</taxon>
        <taxon>Planctomycetota</taxon>
        <taxon>Planctomycetia</taxon>
        <taxon>Pirellulales</taxon>
        <taxon>Pirellulaceae</taxon>
        <taxon>Anatilimnocola</taxon>
    </lineage>
</organism>
<name>A0A517YJ13_9BACT</name>
<dbReference type="KEGG" id="aagg:ETAA8_53350"/>
<proteinExistence type="predicted"/>
<protein>
    <submittedName>
        <fullName evidence="1">Uncharacterized protein</fullName>
    </submittedName>
</protein>
<dbReference type="AlphaFoldDB" id="A0A517YJ13"/>
<accession>A0A517YJ13</accession>
<dbReference type="EMBL" id="CP036274">
    <property type="protein sequence ID" value="QDU30216.1"/>
    <property type="molecule type" value="Genomic_DNA"/>
</dbReference>